<dbReference type="Proteomes" id="UP000004277">
    <property type="component" value="Unassembled WGS sequence"/>
</dbReference>
<sequence>MNTPAPAPNRSSGPTTARRWARRKEARPQELVAAALGHFIRDGYHAARLDDIARSANVSKGTVYLYFADKEALFKAVIRENLSPVLAEGEDLISRHQGSTAELLQCLFGGWWEMMGKSPAAGLAKLVMAESARFPNLARFYYDEVIARADALFRRAIQQGIDRGEFRAAALAPTTAALTAPMVFLMMWNHSFGTCVTREFSPEAFIDSYVNLALFGLVKRPDDATLPLASGVCEMAAAELAERLHSATQDPA</sequence>
<organism evidence="1 2">
    <name type="scientific">Imbroritus primus</name>
    <dbReference type="NCBI Taxonomy" id="3058603"/>
    <lineage>
        <taxon>Bacteria</taxon>
        <taxon>Pseudomonadati</taxon>
        <taxon>Pseudomonadota</taxon>
        <taxon>Betaproteobacteria</taxon>
        <taxon>Burkholderiales</taxon>
        <taxon>Burkholderiaceae</taxon>
        <taxon>Imbroritus</taxon>
    </lineage>
</organism>
<protein>
    <submittedName>
        <fullName evidence="1">TetR/AcrR family transcriptional regulator</fullName>
    </submittedName>
</protein>
<evidence type="ECO:0000313" key="2">
    <source>
        <dbReference type="Proteomes" id="UP000004277"/>
    </source>
</evidence>
<name>A0ACD3SS27_9BURK</name>
<reference evidence="1" key="1">
    <citation type="submission" date="2019-05" db="EMBL/GenBank/DDBJ databases">
        <title>Revised genome assembly of Burkholderiaceae (previously Ralstonia) sp. PBA.</title>
        <authorList>
            <person name="Gan H.M."/>
        </authorList>
    </citation>
    <scope>NUCLEOTIDE SEQUENCE</scope>
    <source>
        <strain evidence="1">PBA</strain>
    </source>
</reference>
<gene>
    <name evidence="1" type="ORF">MW7_004675</name>
</gene>
<evidence type="ECO:0000313" key="1">
    <source>
        <dbReference type="EMBL" id="TMS59030.1"/>
    </source>
</evidence>
<accession>A0ACD3SS27</accession>
<keyword evidence="2" id="KW-1185">Reference proteome</keyword>
<comment type="caution">
    <text evidence="1">The sequence shown here is derived from an EMBL/GenBank/DDBJ whole genome shotgun (WGS) entry which is preliminary data.</text>
</comment>
<dbReference type="EMBL" id="AKCV02000014">
    <property type="protein sequence ID" value="TMS59030.1"/>
    <property type="molecule type" value="Genomic_DNA"/>
</dbReference>
<proteinExistence type="predicted"/>